<comment type="similarity">
    <text evidence="1">Belongs to the AHA1 family.</text>
</comment>
<dbReference type="SUPFAM" id="SSF55961">
    <property type="entry name" value="Bet v1-like"/>
    <property type="match status" value="1"/>
</dbReference>
<gene>
    <name evidence="3" type="ORF">OP10G_3331</name>
</gene>
<dbReference type="OrthoDB" id="8417725at2"/>
<dbReference type="InterPro" id="IPR013538">
    <property type="entry name" value="ASHA1/2-like_C"/>
</dbReference>
<keyword evidence="4" id="KW-1185">Reference proteome</keyword>
<evidence type="ECO:0000259" key="2">
    <source>
        <dbReference type="Pfam" id="PF08327"/>
    </source>
</evidence>
<dbReference type="EMBL" id="CP007139">
    <property type="protein sequence ID" value="AIE86699.1"/>
    <property type="molecule type" value="Genomic_DNA"/>
</dbReference>
<evidence type="ECO:0000256" key="1">
    <source>
        <dbReference type="ARBA" id="ARBA00006817"/>
    </source>
</evidence>
<dbReference type="Proteomes" id="UP000027982">
    <property type="component" value="Chromosome"/>
</dbReference>
<dbReference type="RefSeq" id="WP_025229362.1">
    <property type="nucleotide sequence ID" value="NZ_CP007139.1"/>
</dbReference>
<dbReference type="Gene3D" id="3.30.530.20">
    <property type="match status" value="1"/>
</dbReference>
<dbReference type="eggNOG" id="COG3832">
    <property type="taxonomic scope" value="Bacteria"/>
</dbReference>
<dbReference type="InterPro" id="IPR023393">
    <property type="entry name" value="START-like_dom_sf"/>
</dbReference>
<evidence type="ECO:0000313" key="4">
    <source>
        <dbReference type="Proteomes" id="UP000027982"/>
    </source>
</evidence>
<dbReference type="STRING" id="661478.OP10G_3331"/>
<sequence>MSVKVGENGLRSVQVEVEVPGSPEEVWQAIATGPGISSWFVPAKIEERVGGEISLCFGPGMDTVSTMAEWDPPRRFVANSEGMSPGAPAVADEWTVEAKSGGTCVVRVVHSWFASTDEWDGQFEAIEQGWGTFFQILRLVLTRFPGQPSASFEASAVAPGPISSTWEKFAGPLGVANATVGQQVSAGSDAPSFSGEVATMGPEDAPGSLVLVREPAQGICNLFAMPMGDQVYLSIRFYLFGEGADTAAAEAEPEWARWLADLFPSAE</sequence>
<evidence type="ECO:0000313" key="3">
    <source>
        <dbReference type="EMBL" id="AIE86699.1"/>
    </source>
</evidence>
<feature type="domain" description="Activator of Hsp90 ATPase homologue 1/2-like C-terminal" evidence="2">
    <location>
        <begin position="22"/>
        <end position="138"/>
    </location>
</feature>
<name>A0A068NY71_FIMGI</name>
<reference evidence="3 4" key="1">
    <citation type="journal article" date="2014" name="PLoS ONE">
        <title>The first complete genome sequence of the class fimbriimonadia in the phylum armatimonadetes.</title>
        <authorList>
            <person name="Hu Z.Y."/>
            <person name="Wang Y.Z."/>
            <person name="Im W.T."/>
            <person name="Wang S.Y."/>
            <person name="Zhao G.P."/>
            <person name="Zheng H.J."/>
            <person name="Quan Z.X."/>
        </authorList>
    </citation>
    <scope>NUCLEOTIDE SEQUENCE [LARGE SCALE GENOMIC DNA]</scope>
    <source>
        <strain evidence="3">Gsoil 348</strain>
    </source>
</reference>
<protein>
    <submittedName>
        <fullName evidence="3">Activator of Hsp90 ATPase 1 family protein</fullName>
    </submittedName>
</protein>
<dbReference type="Pfam" id="PF08327">
    <property type="entry name" value="AHSA1"/>
    <property type="match status" value="1"/>
</dbReference>
<dbReference type="AlphaFoldDB" id="A0A068NY71"/>
<dbReference type="HOGENOM" id="CLU_084739_0_0_0"/>
<organism evidence="3 4">
    <name type="scientific">Fimbriimonas ginsengisoli Gsoil 348</name>
    <dbReference type="NCBI Taxonomy" id="661478"/>
    <lineage>
        <taxon>Bacteria</taxon>
        <taxon>Bacillati</taxon>
        <taxon>Armatimonadota</taxon>
        <taxon>Fimbriimonadia</taxon>
        <taxon>Fimbriimonadales</taxon>
        <taxon>Fimbriimonadaceae</taxon>
        <taxon>Fimbriimonas</taxon>
    </lineage>
</organism>
<accession>A0A068NY71</accession>
<dbReference type="CDD" id="cd07814">
    <property type="entry name" value="SRPBCC_CalC_Aha1-like"/>
    <property type="match status" value="1"/>
</dbReference>
<dbReference type="KEGG" id="fgi:OP10G_3331"/>
<proteinExistence type="inferred from homology"/>